<evidence type="ECO:0000313" key="2">
    <source>
        <dbReference type="Proteomes" id="UP000008312"/>
    </source>
</evidence>
<evidence type="ECO:0000313" key="1">
    <source>
        <dbReference type="EMBL" id="CBK22728.2"/>
    </source>
</evidence>
<dbReference type="InParanoid" id="D8M305"/>
<dbReference type="OrthoDB" id="207141at2759"/>
<dbReference type="Gene3D" id="3.40.50.300">
    <property type="entry name" value="P-loop containing nucleotide triphosphate hydrolases"/>
    <property type="match status" value="1"/>
</dbReference>
<dbReference type="Proteomes" id="UP000008312">
    <property type="component" value="Unassembled WGS sequence"/>
</dbReference>
<gene>
    <name evidence="1" type="ORF">GSBLH_T00002809001</name>
</gene>
<name>D8M305_BLAHO</name>
<proteinExistence type="predicted"/>
<organism evidence="1">
    <name type="scientific">Blastocystis hominis</name>
    <dbReference type="NCBI Taxonomy" id="12968"/>
    <lineage>
        <taxon>Eukaryota</taxon>
        <taxon>Sar</taxon>
        <taxon>Stramenopiles</taxon>
        <taxon>Bigyra</taxon>
        <taxon>Opalozoa</taxon>
        <taxon>Opalinata</taxon>
        <taxon>Blastocystidae</taxon>
        <taxon>Blastocystis</taxon>
    </lineage>
</organism>
<dbReference type="AlphaFoldDB" id="D8M305"/>
<reference evidence="1" key="1">
    <citation type="submission" date="2010-02" db="EMBL/GenBank/DDBJ databases">
        <title>Sequencing and annotation of the Blastocystis hominis genome.</title>
        <authorList>
            <person name="Wincker P."/>
        </authorList>
    </citation>
    <scope>NUCLEOTIDE SEQUENCE</scope>
    <source>
        <strain evidence="1">Singapore isolate B</strain>
    </source>
</reference>
<dbReference type="InterPro" id="IPR027417">
    <property type="entry name" value="P-loop_NTPase"/>
</dbReference>
<protein>
    <submittedName>
        <fullName evidence="1">Uncharacterized protein</fullName>
    </submittedName>
</protein>
<dbReference type="GO" id="GO:0003688">
    <property type="term" value="F:DNA replication origin binding"/>
    <property type="evidence" value="ECO:0007669"/>
    <property type="project" value="TreeGrafter"/>
</dbReference>
<dbReference type="InterPro" id="IPR016527">
    <property type="entry name" value="ORC4"/>
</dbReference>
<accession>D8M305</accession>
<dbReference type="EMBL" id="FN668650">
    <property type="protein sequence ID" value="CBK22728.2"/>
    <property type="molecule type" value="Genomic_DNA"/>
</dbReference>
<sequence length="102" mass="11882">MRHKRFKNAQFKNMEFLEIVLQETQICNVPLLIVLDHFSSFCHQTKQTLLYTLLDLCGSKNVQLCIIGIDCDCTITERLEKRIQSRSFYASEFTSDSRSGRS</sequence>
<dbReference type="PANTHER" id="PTHR12087:SF0">
    <property type="entry name" value="ORIGIN RECOGNITION COMPLEX SUBUNIT 4"/>
    <property type="match status" value="1"/>
</dbReference>
<dbReference type="GO" id="GO:0005664">
    <property type="term" value="C:nuclear origin of replication recognition complex"/>
    <property type="evidence" value="ECO:0007669"/>
    <property type="project" value="TreeGrafter"/>
</dbReference>
<dbReference type="RefSeq" id="XP_012896776.1">
    <property type="nucleotide sequence ID" value="XM_013041322.1"/>
</dbReference>
<dbReference type="GO" id="GO:0006270">
    <property type="term" value="P:DNA replication initiation"/>
    <property type="evidence" value="ECO:0007669"/>
    <property type="project" value="TreeGrafter"/>
</dbReference>
<dbReference type="PANTHER" id="PTHR12087">
    <property type="entry name" value="ORIGIN RECOGNITION COMPLEX SUBUNIT 4"/>
    <property type="match status" value="1"/>
</dbReference>
<dbReference type="GeneID" id="24919949"/>
<keyword evidence="2" id="KW-1185">Reference proteome</keyword>